<dbReference type="AlphaFoldDB" id="A0A1I2M1W7"/>
<dbReference type="Pfam" id="PF02525">
    <property type="entry name" value="Flavodoxin_2"/>
    <property type="match status" value="1"/>
</dbReference>
<dbReference type="GO" id="GO:0003955">
    <property type="term" value="F:NAD(P)H dehydrogenase (quinone) activity"/>
    <property type="evidence" value="ECO:0007669"/>
    <property type="project" value="TreeGrafter"/>
</dbReference>
<evidence type="ECO:0000313" key="4">
    <source>
        <dbReference type="EMBL" id="SFF85542.1"/>
    </source>
</evidence>
<dbReference type="EMBL" id="FONW01000018">
    <property type="protein sequence ID" value="SFF85542.1"/>
    <property type="molecule type" value="Genomic_DNA"/>
</dbReference>
<protein>
    <submittedName>
        <fullName evidence="4">Putative NADPH-quinone reductase (Modulator of drug activity B)</fullName>
    </submittedName>
</protein>
<dbReference type="InterPro" id="IPR029039">
    <property type="entry name" value="Flavoprotein-like_sf"/>
</dbReference>
<evidence type="ECO:0000256" key="1">
    <source>
        <dbReference type="ARBA" id="ARBA00006252"/>
    </source>
</evidence>
<sequence>MKQVLIINGHPDPKSFGQALAEKYQHGAIQSGTSVDVIHLHQLTFNPNLQYGYRKRTELEPDLIEAQQKIKAASHLVFIYPTWWGTLPALLKGFIDRVFLPGFAFENKPNSIFWDKKLKGKSARIITTMDTPKWYYRLFYRNTGHHAMKNAFLNFCGVKPVHITSFQIVKASNEKQRQKWLQKTEQLGQRDGAK</sequence>
<dbReference type="InterPro" id="IPR003680">
    <property type="entry name" value="Flavodoxin_fold"/>
</dbReference>
<dbReference type="Proteomes" id="UP000198964">
    <property type="component" value="Unassembled WGS sequence"/>
</dbReference>
<dbReference type="STRING" id="655355.SAMN05216283_11825"/>
<dbReference type="GO" id="GO:0005829">
    <property type="term" value="C:cytosol"/>
    <property type="evidence" value="ECO:0007669"/>
    <property type="project" value="TreeGrafter"/>
</dbReference>
<gene>
    <name evidence="4" type="ORF">SAMN05216283_11825</name>
</gene>
<dbReference type="SUPFAM" id="SSF52218">
    <property type="entry name" value="Flavoproteins"/>
    <property type="match status" value="1"/>
</dbReference>
<dbReference type="RefSeq" id="WP_093921661.1">
    <property type="nucleotide sequence ID" value="NZ_FONW01000018.1"/>
</dbReference>
<feature type="domain" description="Flavodoxin-like fold" evidence="3">
    <location>
        <begin position="2"/>
        <end position="186"/>
    </location>
</feature>
<dbReference type="PANTHER" id="PTHR10204:SF34">
    <property type="entry name" value="NAD(P)H DEHYDROGENASE [QUINONE] 1 ISOFORM 1"/>
    <property type="match status" value="1"/>
</dbReference>
<proteinExistence type="inferred from homology"/>
<name>A0A1I2M1W7_9BACT</name>
<reference evidence="4 5" key="1">
    <citation type="submission" date="2016-10" db="EMBL/GenBank/DDBJ databases">
        <authorList>
            <person name="de Groot N.N."/>
        </authorList>
    </citation>
    <scope>NUCLEOTIDE SEQUENCE [LARGE SCALE GENOMIC DNA]</scope>
    <source>
        <strain evidence="4 5">CGMCC 1.9156</strain>
    </source>
</reference>
<keyword evidence="2" id="KW-0560">Oxidoreductase</keyword>
<evidence type="ECO:0000259" key="3">
    <source>
        <dbReference type="Pfam" id="PF02525"/>
    </source>
</evidence>
<dbReference type="Gene3D" id="3.40.50.360">
    <property type="match status" value="1"/>
</dbReference>
<comment type="similarity">
    <text evidence="1">Belongs to the NAD(P)H dehydrogenase (quinone) family.</text>
</comment>
<dbReference type="PANTHER" id="PTHR10204">
    <property type="entry name" value="NAD P H OXIDOREDUCTASE-RELATED"/>
    <property type="match status" value="1"/>
</dbReference>
<evidence type="ECO:0000313" key="5">
    <source>
        <dbReference type="Proteomes" id="UP000198964"/>
    </source>
</evidence>
<evidence type="ECO:0000256" key="2">
    <source>
        <dbReference type="ARBA" id="ARBA00023002"/>
    </source>
</evidence>
<keyword evidence="5" id="KW-1185">Reference proteome</keyword>
<accession>A0A1I2M1W7</accession>
<organism evidence="4 5">
    <name type="scientific">Sunxiuqinia elliptica</name>
    <dbReference type="NCBI Taxonomy" id="655355"/>
    <lineage>
        <taxon>Bacteria</taxon>
        <taxon>Pseudomonadati</taxon>
        <taxon>Bacteroidota</taxon>
        <taxon>Bacteroidia</taxon>
        <taxon>Marinilabiliales</taxon>
        <taxon>Prolixibacteraceae</taxon>
        <taxon>Sunxiuqinia</taxon>
    </lineage>
</organism>
<dbReference type="InterPro" id="IPR051545">
    <property type="entry name" value="NAD(P)H_dehydrogenase_qn"/>
</dbReference>